<evidence type="ECO:0008006" key="4">
    <source>
        <dbReference type="Google" id="ProtNLM"/>
    </source>
</evidence>
<protein>
    <recommendedName>
        <fullName evidence="4">DUF4386 family protein</fullName>
    </recommendedName>
</protein>
<proteinExistence type="predicted"/>
<keyword evidence="1" id="KW-1133">Transmembrane helix</keyword>
<feature type="transmembrane region" description="Helical" evidence="1">
    <location>
        <begin position="50"/>
        <end position="71"/>
    </location>
</feature>
<evidence type="ECO:0000313" key="3">
    <source>
        <dbReference type="Proteomes" id="UP000298313"/>
    </source>
</evidence>
<evidence type="ECO:0000313" key="2">
    <source>
        <dbReference type="EMBL" id="TFD79467.1"/>
    </source>
</evidence>
<dbReference type="EMBL" id="SOHH01000053">
    <property type="protein sequence ID" value="TFD79467.1"/>
    <property type="molecule type" value="Genomic_DNA"/>
</dbReference>
<reference evidence="2 3" key="1">
    <citation type="submission" date="2019-03" db="EMBL/GenBank/DDBJ databases">
        <title>Genomics of glacier-inhabiting Cryobacterium strains.</title>
        <authorList>
            <person name="Liu Q."/>
            <person name="Xin Y.-H."/>
        </authorList>
    </citation>
    <scope>NUCLEOTIDE SEQUENCE [LARGE SCALE GENOMIC DNA]</scope>
    <source>
        <strain evidence="2 3">Hh4</strain>
    </source>
</reference>
<gene>
    <name evidence="2" type="ORF">E3T48_05960</name>
</gene>
<dbReference type="RefSeq" id="WP_134522904.1">
    <property type="nucleotide sequence ID" value="NZ_SOHH01000053.1"/>
</dbReference>
<dbReference type="OrthoDB" id="9978389at2"/>
<feature type="transmembrane region" description="Helical" evidence="1">
    <location>
        <begin position="83"/>
        <end position="108"/>
    </location>
</feature>
<feature type="transmembrane region" description="Helical" evidence="1">
    <location>
        <begin position="170"/>
        <end position="196"/>
    </location>
</feature>
<evidence type="ECO:0000256" key="1">
    <source>
        <dbReference type="SAM" id="Phobius"/>
    </source>
</evidence>
<comment type="caution">
    <text evidence="2">The sequence shown here is derived from an EMBL/GenBank/DDBJ whole genome shotgun (WGS) entry which is preliminary data.</text>
</comment>
<sequence>MNGLPVSVRASAVSLAVSGFLVAAITPWHPSIFDRPVDEVVRESEAWSPLHAIGILVFILALIGAAGLVAVHQGRLGRLGRVGLIVVLVGVFGAASLAAVEAIVFPVLAGRAPELLALDGPLVTSPLFIAAGVLALGWPLGLAILGLAAARARVFRRAPGILLAISGPAFLALVGPFVPIAGVLSAVVFGTAQIWWGWLMWRTPLPKPIAD</sequence>
<keyword evidence="1" id="KW-0472">Membrane</keyword>
<feature type="transmembrane region" description="Helical" evidence="1">
    <location>
        <begin position="12"/>
        <end position="30"/>
    </location>
</feature>
<accession>A0A4R9BB30</accession>
<organism evidence="2 3">
    <name type="scientific">Cryobacterium fucosi</name>
    <dbReference type="NCBI Taxonomy" id="1259157"/>
    <lineage>
        <taxon>Bacteria</taxon>
        <taxon>Bacillati</taxon>
        <taxon>Actinomycetota</taxon>
        <taxon>Actinomycetes</taxon>
        <taxon>Micrococcales</taxon>
        <taxon>Microbacteriaceae</taxon>
        <taxon>Cryobacterium</taxon>
    </lineage>
</organism>
<dbReference type="Proteomes" id="UP000298313">
    <property type="component" value="Unassembled WGS sequence"/>
</dbReference>
<name>A0A4R9BB30_9MICO</name>
<keyword evidence="1" id="KW-0812">Transmembrane</keyword>
<feature type="transmembrane region" description="Helical" evidence="1">
    <location>
        <begin position="128"/>
        <end position="150"/>
    </location>
</feature>
<keyword evidence="3" id="KW-1185">Reference proteome</keyword>
<dbReference type="AlphaFoldDB" id="A0A4R9BB30"/>